<sequence length="218" mass="25358">MTSGRYFWILPPEVSMPKANLVRITAEFTIKNGRARARDLEEFARGRFPRPAVYDLHSYAEATPHRLVSIHEWDCLFFPQVMGQIRELHDDLRRAGFEVLRERIWYPVLQSLAFLRQSSTEKLYCFLRGQVVAPETILDEVVEVCRRNGISLDWDVNLDPRSKSRFGAWHISREFSRSGNIFNAQAEFSVILTELGQCGARVHQHLQLYYVVKDTENG</sequence>
<evidence type="ECO:0000313" key="2">
    <source>
        <dbReference type="Proteomes" id="UP000177167"/>
    </source>
</evidence>
<organism evidence="1 2">
    <name type="scientific">Candidatus Yanofskybacteria bacterium RIFCSPHIGHO2_02_FULL_41_11</name>
    <dbReference type="NCBI Taxonomy" id="1802675"/>
    <lineage>
        <taxon>Bacteria</taxon>
        <taxon>Candidatus Yanofskyibacteriota</taxon>
    </lineage>
</organism>
<dbReference type="AlphaFoldDB" id="A0A1F8F7A0"/>
<reference evidence="1 2" key="1">
    <citation type="journal article" date="2016" name="Nat. Commun.">
        <title>Thousands of microbial genomes shed light on interconnected biogeochemical processes in an aquifer system.</title>
        <authorList>
            <person name="Anantharaman K."/>
            <person name="Brown C.T."/>
            <person name="Hug L.A."/>
            <person name="Sharon I."/>
            <person name="Castelle C.J."/>
            <person name="Probst A.J."/>
            <person name="Thomas B.C."/>
            <person name="Singh A."/>
            <person name="Wilkins M.J."/>
            <person name="Karaoz U."/>
            <person name="Brodie E.L."/>
            <person name="Williams K.H."/>
            <person name="Hubbard S.S."/>
            <person name="Banfield J.F."/>
        </authorList>
    </citation>
    <scope>NUCLEOTIDE SEQUENCE [LARGE SCALE GENOMIC DNA]</scope>
</reference>
<dbReference type="EMBL" id="MGJP01000046">
    <property type="protein sequence ID" value="OGN09024.1"/>
    <property type="molecule type" value="Genomic_DNA"/>
</dbReference>
<accession>A0A1F8F7A0</accession>
<gene>
    <name evidence="1" type="ORF">A3J46_00165</name>
</gene>
<protein>
    <submittedName>
        <fullName evidence="1">Uncharacterized protein</fullName>
    </submittedName>
</protein>
<comment type="caution">
    <text evidence="1">The sequence shown here is derived from an EMBL/GenBank/DDBJ whole genome shotgun (WGS) entry which is preliminary data.</text>
</comment>
<proteinExistence type="predicted"/>
<evidence type="ECO:0000313" key="1">
    <source>
        <dbReference type="EMBL" id="OGN09024.1"/>
    </source>
</evidence>
<dbReference type="Proteomes" id="UP000177167">
    <property type="component" value="Unassembled WGS sequence"/>
</dbReference>
<name>A0A1F8F7A0_9BACT</name>